<accession>A0ABQ2E271</accession>
<evidence type="ECO:0000313" key="2">
    <source>
        <dbReference type="Proteomes" id="UP000660265"/>
    </source>
</evidence>
<reference evidence="2" key="1">
    <citation type="journal article" date="2019" name="Int. J. Syst. Evol. Microbiol.">
        <title>The Global Catalogue of Microorganisms (GCM) 10K type strain sequencing project: providing services to taxonomists for standard genome sequencing and annotation.</title>
        <authorList>
            <consortium name="The Broad Institute Genomics Platform"/>
            <consortium name="The Broad Institute Genome Sequencing Center for Infectious Disease"/>
            <person name="Wu L."/>
            <person name="Ma J."/>
        </authorList>
    </citation>
    <scope>NUCLEOTIDE SEQUENCE [LARGE SCALE GENOMIC DNA]</scope>
    <source>
        <strain evidence="2">CGMCC 4.7275</strain>
    </source>
</reference>
<sequence>MSEPLGTNRQRDDVSTLLKIADSMGVTGAYGSHLPVLDAPPITEVEERLHDLLDSPDDRLPLISLREAQAAVLLLRVLASGDGDGHVAAHRLASRIANRLPPDET</sequence>
<comment type="caution">
    <text evidence="1">The sequence shown here is derived from an EMBL/GenBank/DDBJ whole genome shotgun (WGS) entry which is preliminary data.</text>
</comment>
<organism evidence="1 2">
    <name type="scientific">Streptomyces camponoticapitis</name>
    <dbReference type="NCBI Taxonomy" id="1616125"/>
    <lineage>
        <taxon>Bacteria</taxon>
        <taxon>Bacillati</taxon>
        <taxon>Actinomycetota</taxon>
        <taxon>Actinomycetes</taxon>
        <taxon>Kitasatosporales</taxon>
        <taxon>Streptomycetaceae</taxon>
        <taxon>Streptomyces</taxon>
    </lineage>
</organism>
<proteinExistence type="predicted"/>
<protein>
    <submittedName>
        <fullName evidence="1">Uncharacterized protein</fullName>
    </submittedName>
</protein>
<dbReference type="RefSeq" id="WP_229700768.1">
    <property type="nucleotide sequence ID" value="NZ_BMMV01000005.1"/>
</dbReference>
<name>A0ABQ2E271_9ACTN</name>
<gene>
    <name evidence="1" type="ORF">GCM10011583_18320</name>
</gene>
<dbReference type="Proteomes" id="UP000660265">
    <property type="component" value="Unassembled WGS sequence"/>
</dbReference>
<keyword evidence="2" id="KW-1185">Reference proteome</keyword>
<evidence type="ECO:0000313" key="1">
    <source>
        <dbReference type="EMBL" id="GGJ87039.1"/>
    </source>
</evidence>
<dbReference type="EMBL" id="BMMV01000005">
    <property type="protein sequence ID" value="GGJ87039.1"/>
    <property type="molecule type" value="Genomic_DNA"/>
</dbReference>